<name>A0A8I1KH32_9HYPH</name>
<organism evidence="1 2">
    <name type="scientific">Rhodomicrobium udaipurense</name>
    <dbReference type="NCBI Taxonomy" id="1202716"/>
    <lineage>
        <taxon>Bacteria</taxon>
        <taxon>Pseudomonadati</taxon>
        <taxon>Pseudomonadota</taxon>
        <taxon>Alphaproteobacteria</taxon>
        <taxon>Hyphomicrobiales</taxon>
        <taxon>Hyphomicrobiaceae</taxon>
        <taxon>Rhodomicrobium</taxon>
    </lineage>
</organism>
<gene>
    <name evidence="1" type="ORF">JDN41_07125</name>
</gene>
<accession>A0A8I1KH32</accession>
<dbReference type="Pfam" id="PF09957">
    <property type="entry name" value="VapB_antitoxin"/>
    <property type="match status" value="1"/>
</dbReference>
<reference evidence="1 2" key="1">
    <citation type="submission" date="2020-12" db="EMBL/GenBank/DDBJ databases">
        <title>Revised draft genomes of Rhodomicrobium vannielii ATCC 17100 and Rhodomicrobium udaipurense JA643.</title>
        <authorList>
            <person name="Conners E.M."/>
            <person name="Davenport E.J."/>
            <person name="Bose A."/>
        </authorList>
    </citation>
    <scope>NUCLEOTIDE SEQUENCE [LARGE SCALE GENOMIC DNA]</scope>
    <source>
        <strain evidence="1 2">JA643</strain>
    </source>
</reference>
<comment type="caution">
    <text evidence="1">The sequence shown here is derived from an EMBL/GenBank/DDBJ whole genome shotgun (WGS) entry which is preliminary data.</text>
</comment>
<keyword evidence="2" id="KW-1185">Reference proteome</keyword>
<evidence type="ECO:0000313" key="2">
    <source>
        <dbReference type="Proteomes" id="UP000623250"/>
    </source>
</evidence>
<evidence type="ECO:0000313" key="1">
    <source>
        <dbReference type="EMBL" id="MBJ7543325.1"/>
    </source>
</evidence>
<proteinExistence type="predicted"/>
<sequence length="70" mass="8250">MRTNIDLDDTLIDEVMRVANVKTKKEAVHLAMREFLKAKKKKNLFELAGKIDFDAHFDHTSFRHTRYDAD</sequence>
<dbReference type="AlphaFoldDB" id="A0A8I1KH32"/>
<dbReference type="InterPro" id="IPR019239">
    <property type="entry name" value="VapB_antitoxin"/>
</dbReference>
<dbReference type="RefSeq" id="WP_037237665.1">
    <property type="nucleotide sequence ID" value="NZ_JAEMUK010000013.1"/>
</dbReference>
<protein>
    <submittedName>
        <fullName evidence="1">Type II toxin-antitoxin system VapB family antitoxin</fullName>
    </submittedName>
</protein>
<dbReference type="EMBL" id="JAEMUK010000013">
    <property type="protein sequence ID" value="MBJ7543325.1"/>
    <property type="molecule type" value="Genomic_DNA"/>
</dbReference>
<dbReference type="Proteomes" id="UP000623250">
    <property type="component" value="Unassembled WGS sequence"/>
</dbReference>